<dbReference type="InterPro" id="IPR050248">
    <property type="entry name" value="Polysacc_deacetylase_ArnD"/>
</dbReference>
<dbReference type="PANTHER" id="PTHR10587:SF125">
    <property type="entry name" value="POLYSACCHARIDE DEACETYLASE YHEN-RELATED"/>
    <property type="match status" value="1"/>
</dbReference>
<protein>
    <recommendedName>
        <fullName evidence="3">NodB homology domain-containing protein</fullName>
    </recommendedName>
</protein>
<accession>A0A0K8J4K7</accession>
<evidence type="ECO:0000313" key="4">
    <source>
        <dbReference type="EMBL" id="CUH92427.1"/>
    </source>
</evidence>
<dbReference type="PROSITE" id="PS51677">
    <property type="entry name" value="NODB"/>
    <property type="match status" value="1"/>
</dbReference>
<keyword evidence="2" id="KW-0472">Membrane</keyword>
<feature type="transmembrane region" description="Helical" evidence="2">
    <location>
        <begin position="27"/>
        <end position="48"/>
    </location>
</feature>
<dbReference type="PANTHER" id="PTHR10587">
    <property type="entry name" value="GLYCOSYL TRANSFERASE-RELATED"/>
    <property type="match status" value="1"/>
</dbReference>
<sequence length="441" mass="50595">MQENMDKSTYRINIIPEDIKERKRKTALIVILLLLTLIPTILCIILGIRLGKLNNQVEKLVYNNKYKFEQYANASGTTNSNSELLNFVKKILGKDSNIAYVDEFDIGRIPNHSEISDKDNVSSDQEGKTEKDNTYKDSDKEPDNKNNINKDKDNKSSDSKKSNNEDADTKDAKKDKSDIKEKDSDKDITQKPPEKTDNKDQKKEESNKDNKDKKDKEDISKEEKESEANFKNKKVYLTFDDGPTYNTDKILDILAEYNVKATFFVIGSTDEVDKERYRRIVNEGHTLGMHSYSHDYNKIYNSLEDFDKDFTKLMKLLYDTTGYTPTIYRFPGGSLNHVSKSDMKIFIKYLIEKEMNYYDWNVVNGDAEGVDYTEEEMIDKVLEGVASKKTSIVLMHDGHGKEKTVASLPKLLEALISRGAEILPMDENVPLIQQIKVSSVD</sequence>
<proteinExistence type="predicted"/>
<dbReference type="InterPro" id="IPR011330">
    <property type="entry name" value="Glyco_hydro/deAcase_b/a-brl"/>
</dbReference>
<dbReference type="KEGG" id="hsd:SD1D_0879"/>
<dbReference type="EMBL" id="LN879430">
    <property type="protein sequence ID" value="CUH92427.1"/>
    <property type="molecule type" value="Genomic_DNA"/>
</dbReference>
<dbReference type="InterPro" id="IPR002509">
    <property type="entry name" value="NODB_dom"/>
</dbReference>
<organism evidence="4 5">
    <name type="scientific">Herbinix luporum</name>
    <dbReference type="NCBI Taxonomy" id="1679721"/>
    <lineage>
        <taxon>Bacteria</taxon>
        <taxon>Bacillati</taxon>
        <taxon>Bacillota</taxon>
        <taxon>Clostridia</taxon>
        <taxon>Lachnospirales</taxon>
        <taxon>Lachnospiraceae</taxon>
        <taxon>Herbinix</taxon>
    </lineage>
</organism>
<keyword evidence="5" id="KW-1185">Reference proteome</keyword>
<feature type="domain" description="NodB homology" evidence="3">
    <location>
        <begin position="233"/>
        <end position="423"/>
    </location>
</feature>
<name>A0A0K8J4K7_9FIRM</name>
<evidence type="ECO:0000259" key="3">
    <source>
        <dbReference type="PROSITE" id="PS51677"/>
    </source>
</evidence>
<feature type="compositionally biased region" description="Basic and acidic residues" evidence="1">
    <location>
        <begin position="114"/>
        <end position="227"/>
    </location>
</feature>
<dbReference type="Proteomes" id="UP000196053">
    <property type="component" value="Chromosome I"/>
</dbReference>
<keyword evidence="2" id="KW-0812">Transmembrane</keyword>
<dbReference type="SUPFAM" id="SSF88713">
    <property type="entry name" value="Glycoside hydrolase/deacetylase"/>
    <property type="match status" value="1"/>
</dbReference>
<reference evidence="5" key="1">
    <citation type="submission" date="2015-09" db="EMBL/GenBank/DDBJ databases">
        <authorList>
            <person name="Wibberg D."/>
        </authorList>
    </citation>
    <scope>NUCLEOTIDE SEQUENCE [LARGE SCALE GENOMIC DNA]</scope>
    <source>
        <strain evidence="5">SD1D</strain>
    </source>
</reference>
<dbReference type="Gene3D" id="3.20.20.370">
    <property type="entry name" value="Glycoside hydrolase/deacetylase"/>
    <property type="match status" value="1"/>
</dbReference>
<evidence type="ECO:0000313" key="5">
    <source>
        <dbReference type="Proteomes" id="UP000196053"/>
    </source>
</evidence>
<dbReference type="Pfam" id="PF01522">
    <property type="entry name" value="Polysacc_deac_1"/>
    <property type="match status" value="1"/>
</dbReference>
<evidence type="ECO:0000256" key="2">
    <source>
        <dbReference type="SAM" id="Phobius"/>
    </source>
</evidence>
<dbReference type="GO" id="GO:0005975">
    <property type="term" value="P:carbohydrate metabolic process"/>
    <property type="evidence" value="ECO:0007669"/>
    <property type="project" value="InterPro"/>
</dbReference>
<dbReference type="GO" id="GO:0016810">
    <property type="term" value="F:hydrolase activity, acting on carbon-nitrogen (but not peptide) bonds"/>
    <property type="evidence" value="ECO:0007669"/>
    <property type="project" value="InterPro"/>
</dbReference>
<feature type="region of interest" description="Disordered" evidence="1">
    <location>
        <begin position="111"/>
        <end position="227"/>
    </location>
</feature>
<gene>
    <name evidence="4" type="ORF">SD1D_0879</name>
</gene>
<keyword evidence="2" id="KW-1133">Transmembrane helix</keyword>
<dbReference type="AlphaFoldDB" id="A0A0K8J4K7"/>
<evidence type="ECO:0000256" key="1">
    <source>
        <dbReference type="SAM" id="MobiDB-lite"/>
    </source>
</evidence>
<dbReference type="CDD" id="cd10944">
    <property type="entry name" value="CE4_SmPgdA_like"/>
    <property type="match status" value="1"/>
</dbReference>